<evidence type="ECO:0000256" key="1">
    <source>
        <dbReference type="ARBA" id="ARBA00004651"/>
    </source>
</evidence>
<protein>
    <submittedName>
        <fullName evidence="6">Unannotated protein</fullName>
    </submittedName>
</protein>
<keyword evidence="2" id="KW-1003">Cell membrane</keyword>
<accession>A0A6J6JI18</accession>
<dbReference type="Pfam" id="PF03706">
    <property type="entry name" value="LPG_synthase_TM"/>
    <property type="match status" value="1"/>
</dbReference>
<name>A0A6J6JI18_9ZZZZ</name>
<comment type="subcellular location">
    <subcellularLocation>
        <location evidence="1">Cell membrane</location>
        <topology evidence="1">Multi-pass membrane protein</topology>
    </subcellularLocation>
</comment>
<sequence>MLVGNAIAQVFYALVLWAALHVYGESLGLMQLIVINTFASIIGGLAPVPGGIGVIEAGLIGGFTAAGIPDQQAIAATFTARMFTAYLPPVWGWLSINWLRHRDFV</sequence>
<evidence type="ECO:0000256" key="4">
    <source>
        <dbReference type="ARBA" id="ARBA00022989"/>
    </source>
</evidence>
<evidence type="ECO:0000256" key="3">
    <source>
        <dbReference type="ARBA" id="ARBA00022692"/>
    </source>
</evidence>
<dbReference type="InterPro" id="IPR022791">
    <property type="entry name" value="L-PG_synthase/AglD"/>
</dbReference>
<gene>
    <name evidence="6" type="ORF">UFOPK1906_01786</name>
</gene>
<dbReference type="GO" id="GO:0005886">
    <property type="term" value="C:plasma membrane"/>
    <property type="evidence" value="ECO:0007669"/>
    <property type="project" value="UniProtKB-SubCell"/>
</dbReference>
<evidence type="ECO:0000313" key="6">
    <source>
        <dbReference type="EMBL" id="CAB4636124.1"/>
    </source>
</evidence>
<keyword evidence="4" id="KW-1133">Transmembrane helix</keyword>
<reference evidence="6" key="1">
    <citation type="submission" date="2020-05" db="EMBL/GenBank/DDBJ databases">
        <authorList>
            <person name="Chiriac C."/>
            <person name="Salcher M."/>
            <person name="Ghai R."/>
            <person name="Kavagutti S V."/>
        </authorList>
    </citation>
    <scope>NUCLEOTIDE SEQUENCE</scope>
</reference>
<evidence type="ECO:0000256" key="5">
    <source>
        <dbReference type="ARBA" id="ARBA00023136"/>
    </source>
</evidence>
<proteinExistence type="predicted"/>
<dbReference type="AlphaFoldDB" id="A0A6J6JI18"/>
<dbReference type="PANTHER" id="PTHR39087">
    <property type="entry name" value="UPF0104 MEMBRANE PROTEIN MJ1595"/>
    <property type="match status" value="1"/>
</dbReference>
<keyword evidence="3" id="KW-0812">Transmembrane</keyword>
<evidence type="ECO:0000256" key="2">
    <source>
        <dbReference type="ARBA" id="ARBA00022475"/>
    </source>
</evidence>
<keyword evidence="5" id="KW-0472">Membrane</keyword>
<dbReference type="PANTHER" id="PTHR39087:SF2">
    <property type="entry name" value="UPF0104 MEMBRANE PROTEIN MJ1595"/>
    <property type="match status" value="1"/>
</dbReference>
<dbReference type="EMBL" id="CAEZVC010000162">
    <property type="protein sequence ID" value="CAB4636124.1"/>
    <property type="molecule type" value="Genomic_DNA"/>
</dbReference>
<organism evidence="6">
    <name type="scientific">freshwater metagenome</name>
    <dbReference type="NCBI Taxonomy" id="449393"/>
    <lineage>
        <taxon>unclassified sequences</taxon>
        <taxon>metagenomes</taxon>
        <taxon>ecological metagenomes</taxon>
    </lineage>
</organism>